<evidence type="ECO:0000256" key="1">
    <source>
        <dbReference type="SAM" id="Phobius"/>
    </source>
</evidence>
<dbReference type="SUPFAM" id="SSF103481">
    <property type="entry name" value="Multidrug resistance efflux transporter EmrE"/>
    <property type="match status" value="2"/>
</dbReference>
<feature type="transmembrane region" description="Helical" evidence="1">
    <location>
        <begin position="61"/>
        <end position="81"/>
    </location>
</feature>
<gene>
    <name evidence="2" type="ORF">ESZ48_08255</name>
</gene>
<dbReference type="EMBL" id="SDDZ01000003">
    <property type="protein sequence ID" value="RXJ50735.1"/>
    <property type="molecule type" value="Genomic_DNA"/>
</dbReference>
<feature type="transmembrane region" description="Helical" evidence="1">
    <location>
        <begin position="178"/>
        <end position="199"/>
    </location>
</feature>
<name>A0A4Q0XH72_9FLAO</name>
<feature type="transmembrane region" description="Helical" evidence="1">
    <location>
        <begin position="116"/>
        <end position="134"/>
    </location>
</feature>
<dbReference type="AlphaFoldDB" id="A0A4Q0XH72"/>
<protein>
    <submittedName>
        <fullName evidence="2">EamA/RhaT family transporter</fullName>
    </submittedName>
</protein>
<keyword evidence="1" id="KW-0472">Membrane</keyword>
<sequence length="287" mass="31444">MIYLVLSITASLFIFVVFKLLEKFKVNTFQAIVVNYIVAFSFGAWNVKESVSVNILLNSEWFLGSVLIGAMFIGLFTMMAWTAQKNGLSVAAVASKMSVIIPIIFGIIVFRDSLGYQKIIGIVLALIAVYLVSAKSKTTVNFKKNLMLPLLLFLGSGLSDTYINYLQHTSVSEDGIPLFSACVFGFAGIIGMIILGGKALRNQLQLDPKSISAGTVLGLANYASLYYIIKALQSPNMESSTFFTINNVAIVMISTIIGLYFFKEHLTKRNWTGIGMALIAIYLVTFA</sequence>
<proteinExistence type="predicted"/>
<evidence type="ECO:0000313" key="3">
    <source>
        <dbReference type="Proteomes" id="UP000289792"/>
    </source>
</evidence>
<feature type="transmembrane region" description="Helical" evidence="1">
    <location>
        <begin position="28"/>
        <end position="45"/>
    </location>
</feature>
<feature type="transmembrane region" description="Helical" evidence="1">
    <location>
        <begin position="211"/>
        <end position="229"/>
    </location>
</feature>
<keyword evidence="1" id="KW-1133">Transmembrane helix</keyword>
<dbReference type="Proteomes" id="UP000289792">
    <property type="component" value="Unassembled WGS sequence"/>
</dbReference>
<dbReference type="RefSeq" id="WP_129016851.1">
    <property type="nucleotide sequence ID" value="NZ_SDDZ01000003.1"/>
</dbReference>
<dbReference type="InterPro" id="IPR037185">
    <property type="entry name" value="EmrE-like"/>
</dbReference>
<feature type="transmembrane region" description="Helical" evidence="1">
    <location>
        <begin position="269"/>
        <end position="286"/>
    </location>
</feature>
<feature type="transmembrane region" description="Helical" evidence="1">
    <location>
        <begin position="146"/>
        <end position="166"/>
    </location>
</feature>
<reference evidence="2 3" key="1">
    <citation type="submission" date="2019-01" db="EMBL/GenBank/DDBJ databases">
        <title>Genome sequence of the Antarctic species Gelidibacter gilvus ACAM 158(T).</title>
        <authorList>
            <person name="Bowman J.P."/>
        </authorList>
    </citation>
    <scope>NUCLEOTIDE SEQUENCE [LARGE SCALE GENOMIC DNA]</scope>
    <source>
        <strain evidence="2 3">IC158</strain>
    </source>
</reference>
<feature type="transmembrane region" description="Helical" evidence="1">
    <location>
        <begin position="88"/>
        <end position="110"/>
    </location>
</feature>
<accession>A0A4Q0XH72</accession>
<keyword evidence="1" id="KW-0812">Transmembrane</keyword>
<evidence type="ECO:0000313" key="2">
    <source>
        <dbReference type="EMBL" id="RXJ50735.1"/>
    </source>
</evidence>
<feature type="transmembrane region" description="Helical" evidence="1">
    <location>
        <begin position="241"/>
        <end position="262"/>
    </location>
</feature>
<dbReference type="Gene3D" id="1.10.3730.20">
    <property type="match status" value="1"/>
</dbReference>
<keyword evidence="3" id="KW-1185">Reference proteome</keyword>
<organism evidence="2 3">
    <name type="scientific">Gelidibacter gilvus</name>
    <dbReference type="NCBI Taxonomy" id="59602"/>
    <lineage>
        <taxon>Bacteria</taxon>
        <taxon>Pseudomonadati</taxon>
        <taxon>Bacteroidota</taxon>
        <taxon>Flavobacteriia</taxon>
        <taxon>Flavobacteriales</taxon>
        <taxon>Flavobacteriaceae</taxon>
        <taxon>Gelidibacter</taxon>
    </lineage>
</organism>
<comment type="caution">
    <text evidence="2">The sequence shown here is derived from an EMBL/GenBank/DDBJ whole genome shotgun (WGS) entry which is preliminary data.</text>
</comment>
<dbReference type="OrthoDB" id="1524053at2"/>
<feature type="transmembrane region" description="Helical" evidence="1">
    <location>
        <begin position="6"/>
        <end position="21"/>
    </location>
</feature>